<name>A0A2T9X1I8_9CREN</name>
<gene>
    <name evidence="1" type="ORF">DDW13_09335</name>
</gene>
<sequence>MRWLKKREIVIYFLLYRKFGYNVFNLGEALDVLKPFFSKKVSLSAIKYMQKIGLINKVDFLEYRLSNFDEYIYLMSIDYLKRRATLRHKIQ</sequence>
<accession>A0A2T9X1I8</accession>
<dbReference type="Proteomes" id="UP000245638">
    <property type="component" value="Unassembled WGS sequence"/>
</dbReference>
<proteinExistence type="predicted"/>
<reference evidence="1 2" key="1">
    <citation type="journal article" date="2015" name="Appl. Environ. Microbiol.">
        <title>Nanoarchaeota, Their Sulfolobales Host, and Nanoarchaeota Virus Distribution across Yellowstone National Park Hot Springs.</title>
        <authorList>
            <person name="Munson-McGee J.H."/>
            <person name="Field E.K."/>
            <person name="Bateson M."/>
            <person name="Rooney C."/>
            <person name="Stepanauskas R."/>
            <person name="Young M.J."/>
        </authorList>
    </citation>
    <scope>NUCLEOTIDE SEQUENCE [LARGE SCALE GENOMIC DNA]</scope>
    <source>
        <strain evidence="1">SCGC AC-742_N10</strain>
    </source>
</reference>
<evidence type="ECO:0000313" key="1">
    <source>
        <dbReference type="EMBL" id="PVU73946.1"/>
    </source>
</evidence>
<protein>
    <submittedName>
        <fullName evidence="1">Uncharacterized protein</fullName>
    </submittedName>
</protein>
<comment type="caution">
    <text evidence="1">The sequence shown here is derived from an EMBL/GenBank/DDBJ whole genome shotgun (WGS) entry which is preliminary data.</text>
</comment>
<evidence type="ECO:0000313" key="2">
    <source>
        <dbReference type="Proteomes" id="UP000245638"/>
    </source>
</evidence>
<dbReference type="AlphaFoldDB" id="A0A2T9X1I8"/>
<dbReference type="EMBL" id="QEFD01000236">
    <property type="protein sequence ID" value="PVU73946.1"/>
    <property type="molecule type" value="Genomic_DNA"/>
</dbReference>
<organism evidence="1 2">
    <name type="scientific">Acidianus hospitalis</name>
    <dbReference type="NCBI Taxonomy" id="563177"/>
    <lineage>
        <taxon>Archaea</taxon>
        <taxon>Thermoproteota</taxon>
        <taxon>Thermoprotei</taxon>
        <taxon>Sulfolobales</taxon>
        <taxon>Sulfolobaceae</taxon>
        <taxon>Acidianus</taxon>
    </lineage>
</organism>